<name>A0A938X1W3_9CLOT</name>
<evidence type="ECO:0000259" key="1">
    <source>
        <dbReference type="Pfam" id="PF18983"/>
    </source>
</evidence>
<protein>
    <recommendedName>
        <fullName evidence="5">DUF5717 domain-containing protein</fullName>
    </recommendedName>
</protein>
<comment type="caution">
    <text evidence="3">The sequence shown here is derived from an EMBL/GenBank/DDBJ whole genome shotgun (WGS) entry which is preliminary data.</text>
</comment>
<dbReference type="Pfam" id="PF18984">
    <property type="entry name" value="DUF5717_N"/>
    <property type="match status" value="1"/>
</dbReference>
<gene>
    <name evidence="3" type="ORF">H6A13_00120</name>
</gene>
<sequence length="1098" mass="130558">MKNKIQKFSKGDFQLIRPDVTFDETNLVLIIGEGEVYRGSFTMKADTKGTIRGLVYPSSFRVHFKDQGFEGNPAKVEFTYDGRGLRPGHVEEGKFTVVCTGGEYELSFTAIIEKPYVMTSYGKVQSTDDFRKLAIKDFSEAGRLFRSREFYEILKYENERIFYLYDNMRKWSLGDQAMEEFLVGIKQKECIFLTLPGEGMLFEDVEEPAKGTLTLMKNTWGYMPIRIEAEGPFIRLSRSEISTEDFVGNTHEVEYLIRPEYLHGGRNFGKLRFITPYETLTYEIEVLQNQKDYNEDRRLPELLQAQILKEYVSYVAGRISLSAWVDGAVEKMNTLRKLDPLSEMYQLYQANIYLLGHRTEEAKWILENYNYNRFAIGKDPITNCYYLYLTALVRGQGNHIERVLDEIGKTYMRHQDSWLLLYMLLNLDPKYKNAYKRLEVLEQQFEYEIHSVSFYLEAYLCYQEKPTLLKKLGPFELQVLNFASKYRLMTKELALYVSNFVSQQKRFHEPMFRILERVYKMYSEPMILNTICTLLIKGNKTQGRYFAWYQRAVDAELKIAQLYEYYMMTLDEENVKGPLPKSILLYFMHGNTLNYKKAALLYANLVTYEEQAGDLYLSYREQMVEFTWDQLLKRHITESLRILYKRFCTEEEMDAERMEAMRDVCYAYEVRTKVQNMNCVLVIEKDGQIRQRVPYDPKNGAVICLYDKESRIVWESIEGRHYTDSIAYETRRLFYEPRFLDMCRKYAASEGIWEREREKEELSFENIREKGLELFDERDVFRLCSRRIREDNYEEDEFLTYLCFELFKRQQYDKVTLMYLSNYFCGATRDMKALWHALQDYGIPAFKVGERIITQMVFSENLFEEEKIFEDYYLSGNVYFRLKQAYLAYAAREYVVRGRKLERSVFEIIANECDKKEDLPDICKIALLKFYSGQDYQTDVEQVLHAVLREMCEKQIVFPFYLQYKEEWIREVQLHDKSMIEYQAAPGSRVKMFYKVRKGKREELGYHTEVLMPVYENLYVKQFILYSDESVNYYFQEIRGKKSRTTDKQILDNRKSAVGAGKYGKLNDMACLGPAARHLAMLEYEEEERLAEQFFQTY</sequence>
<dbReference type="Proteomes" id="UP000713880">
    <property type="component" value="Unassembled WGS sequence"/>
</dbReference>
<keyword evidence="4" id="KW-1185">Reference proteome</keyword>
<reference evidence="3" key="1">
    <citation type="submission" date="2020-08" db="EMBL/GenBank/DDBJ databases">
        <authorList>
            <person name="Cejkova D."/>
            <person name="Kubasova T."/>
            <person name="Jahodarova E."/>
            <person name="Rychlik I."/>
        </authorList>
    </citation>
    <scope>NUCLEOTIDE SEQUENCE</scope>
    <source>
        <strain evidence="3">An420c</strain>
    </source>
</reference>
<dbReference type="Pfam" id="PF18983">
    <property type="entry name" value="DUF5717"/>
    <property type="match status" value="1"/>
</dbReference>
<dbReference type="AlphaFoldDB" id="A0A938X1W3"/>
<evidence type="ECO:0008006" key="5">
    <source>
        <dbReference type="Google" id="ProtNLM"/>
    </source>
</evidence>
<feature type="domain" description="DUF5717" evidence="2">
    <location>
        <begin position="1"/>
        <end position="775"/>
    </location>
</feature>
<feature type="domain" description="DUF5717" evidence="1">
    <location>
        <begin position="796"/>
        <end position="1095"/>
    </location>
</feature>
<evidence type="ECO:0000313" key="3">
    <source>
        <dbReference type="EMBL" id="MBM6825513.1"/>
    </source>
</evidence>
<dbReference type="EMBL" id="JACJLV010000001">
    <property type="protein sequence ID" value="MBM6825513.1"/>
    <property type="molecule type" value="Genomic_DNA"/>
</dbReference>
<evidence type="ECO:0000313" key="4">
    <source>
        <dbReference type="Proteomes" id="UP000713880"/>
    </source>
</evidence>
<proteinExistence type="predicted"/>
<reference evidence="3" key="2">
    <citation type="journal article" date="2021" name="Sci. Rep.">
        <title>The distribution of antibiotic resistance genes in chicken gut microbiota commensals.</title>
        <authorList>
            <person name="Juricova H."/>
            <person name="Matiasovicova J."/>
            <person name="Kubasova T."/>
            <person name="Cejkova D."/>
            <person name="Rychlik I."/>
        </authorList>
    </citation>
    <scope>NUCLEOTIDE SEQUENCE</scope>
    <source>
        <strain evidence="3">An420c</strain>
    </source>
</reference>
<dbReference type="InterPro" id="IPR043775">
    <property type="entry name" value="DUF5717_N"/>
</dbReference>
<dbReference type="InterPro" id="IPR043774">
    <property type="entry name" value="DUF5717_C"/>
</dbReference>
<accession>A0A938X1W3</accession>
<evidence type="ECO:0000259" key="2">
    <source>
        <dbReference type="Pfam" id="PF18984"/>
    </source>
</evidence>
<organism evidence="3 4">
    <name type="scientific">Mordavella massiliensis</name>
    <dbReference type="NCBI Taxonomy" id="1871024"/>
    <lineage>
        <taxon>Bacteria</taxon>
        <taxon>Bacillati</taxon>
        <taxon>Bacillota</taxon>
        <taxon>Clostridia</taxon>
        <taxon>Eubacteriales</taxon>
        <taxon>Clostridiaceae</taxon>
        <taxon>Mordavella</taxon>
    </lineage>
</organism>